<evidence type="ECO:0000313" key="3">
    <source>
        <dbReference type="Proteomes" id="UP000595140"/>
    </source>
</evidence>
<dbReference type="AlphaFoldDB" id="A0A484MK50"/>
<dbReference type="PANTHER" id="PTHR11439:SF524">
    <property type="entry name" value="RNA-DIRECTED DNA POLYMERASE, PROTEIN KINASE RLK-PELLE-DLSV FAMILY"/>
    <property type="match status" value="1"/>
</dbReference>
<dbReference type="EMBL" id="OOIL02003803">
    <property type="protein sequence ID" value="VFQ89230.1"/>
    <property type="molecule type" value="Genomic_DNA"/>
</dbReference>
<reference evidence="2 3" key="1">
    <citation type="submission" date="2018-04" db="EMBL/GenBank/DDBJ databases">
        <authorList>
            <person name="Vogel A."/>
        </authorList>
    </citation>
    <scope>NUCLEOTIDE SEQUENCE [LARGE SCALE GENOMIC DNA]</scope>
</reference>
<gene>
    <name evidence="2" type="ORF">CCAM_LOCUS31006</name>
</gene>
<dbReference type="OrthoDB" id="1298796at2759"/>
<feature type="compositionally biased region" description="Low complexity" evidence="1">
    <location>
        <begin position="283"/>
        <end position="293"/>
    </location>
</feature>
<dbReference type="PANTHER" id="PTHR11439">
    <property type="entry name" value="GAG-POL-RELATED RETROTRANSPOSON"/>
    <property type="match status" value="1"/>
</dbReference>
<dbReference type="Proteomes" id="UP000595140">
    <property type="component" value="Unassembled WGS sequence"/>
</dbReference>
<evidence type="ECO:0000256" key="1">
    <source>
        <dbReference type="SAM" id="MobiDB-lite"/>
    </source>
</evidence>
<organism evidence="2 3">
    <name type="scientific">Cuscuta campestris</name>
    <dbReference type="NCBI Taxonomy" id="132261"/>
    <lineage>
        <taxon>Eukaryota</taxon>
        <taxon>Viridiplantae</taxon>
        <taxon>Streptophyta</taxon>
        <taxon>Embryophyta</taxon>
        <taxon>Tracheophyta</taxon>
        <taxon>Spermatophyta</taxon>
        <taxon>Magnoliopsida</taxon>
        <taxon>eudicotyledons</taxon>
        <taxon>Gunneridae</taxon>
        <taxon>Pentapetalae</taxon>
        <taxon>asterids</taxon>
        <taxon>lamiids</taxon>
        <taxon>Solanales</taxon>
        <taxon>Convolvulaceae</taxon>
        <taxon>Cuscuteae</taxon>
        <taxon>Cuscuta</taxon>
        <taxon>Cuscuta subgen. Grammica</taxon>
        <taxon>Cuscuta sect. Cleistogrammica</taxon>
    </lineage>
</organism>
<evidence type="ECO:0008006" key="4">
    <source>
        <dbReference type="Google" id="ProtNLM"/>
    </source>
</evidence>
<feature type="non-terminal residue" evidence="2">
    <location>
        <position position="1"/>
    </location>
</feature>
<keyword evidence="3" id="KW-1185">Reference proteome</keyword>
<accession>A0A484MK50</accession>
<proteinExistence type="predicted"/>
<dbReference type="CDD" id="cd09272">
    <property type="entry name" value="RNase_HI_RT_Ty1"/>
    <property type="match status" value="1"/>
</dbReference>
<sequence>RTGGGIFLHQTQFAHEILECADMLHCKPISTPVDTKAKLSATSGTPLLYPSIYRSIVGALQYLTFTRPDLTYAVQQLCLHLHAPRSTHLTAMKRVLRYIHGTATHGITLHRTGTDSLQAYSDADWARCPDTRRSTSGYCVFLGDNLISWSSKRQATTSRSSAEAEYRAVANSVAEASWVRNLLLELQQPLRRATLVFCDNEGNSMPTVFPPQDVPAAVSHLIFLDDEDDVPAAVLSSPSTQISASPHTDESQSTGQSTGPASAHTDEPQTAADVQPVLPDALPVPSSVESVPVMGRGQRQRTPNVRLADYQTYAVKRGASTTIESH</sequence>
<evidence type="ECO:0000313" key="2">
    <source>
        <dbReference type="EMBL" id="VFQ89230.1"/>
    </source>
</evidence>
<name>A0A484MK50_9ASTE</name>
<protein>
    <recommendedName>
        <fullName evidence="4">Reverse transcriptase Ty1/copia-type domain-containing protein</fullName>
    </recommendedName>
</protein>
<feature type="compositionally biased region" description="Polar residues" evidence="1">
    <location>
        <begin position="236"/>
        <end position="260"/>
    </location>
</feature>
<feature type="region of interest" description="Disordered" evidence="1">
    <location>
        <begin position="235"/>
        <end position="304"/>
    </location>
</feature>